<feature type="region of interest" description="Disordered" evidence="1">
    <location>
        <begin position="480"/>
        <end position="525"/>
    </location>
</feature>
<dbReference type="KEGG" id="vg:16605777"/>
<reference evidence="2 3" key="1">
    <citation type="journal article" date="2013" name="Science">
        <title>Pandoraviruses: amoeba viruses with genomes up to 2.5 Mb reaching that of parasitic eukaryotes.</title>
        <authorList>
            <person name="Philippe N."/>
            <person name="Legendre M."/>
            <person name="Doutre G."/>
            <person name="Coute Y."/>
            <person name="Poirot O."/>
            <person name="Lescot M."/>
            <person name="Arslan D."/>
            <person name="Seltzer V."/>
            <person name="Bertaux L."/>
            <person name="Bruley C."/>
            <person name="Garin J."/>
            <person name="Claverie J.M."/>
            <person name="Abergel C."/>
        </authorList>
    </citation>
    <scope>NUCLEOTIDE SEQUENCE [LARGE SCALE GENOMIC DNA]</scope>
</reference>
<gene>
    <name evidence="2" type="ORF">psal_cds_347</name>
</gene>
<evidence type="ECO:0000256" key="1">
    <source>
        <dbReference type="SAM" id="MobiDB-lite"/>
    </source>
</evidence>
<dbReference type="EMBL" id="KC977571">
    <property type="protein sequence ID" value="AGO83990.1"/>
    <property type="molecule type" value="Genomic_DNA"/>
</dbReference>
<feature type="compositionally biased region" description="Basic residues" evidence="1">
    <location>
        <begin position="1"/>
        <end position="10"/>
    </location>
</feature>
<organism evidence="2 3">
    <name type="scientific">Pandoravirus salinus</name>
    <dbReference type="NCBI Taxonomy" id="1349410"/>
    <lineage>
        <taxon>Viruses</taxon>
        <taxon>Pandoravirus</taxon>
    </lineage>
</organism>
<dbReference type="GeneID" id="16605777"/>
<keyword evidence="3" id="KW-1185">Reference proteome</keyword>
<dbReference type="Gene3D" id="1.20.272.10">
    <property type="match status" value="1"/>
</dbReference>
<evidence type="ECO:0000313" key="2">
    <source>
        <dbReference type="EMBL" id="AGO83990.1"/>
    </source>
</evidence>
<proteinExistence type="predicted"/>
<evidence type="ECO:0000313" key="3">
    <source>
        <dbReference type="Proteomes" id="UP000204584"/>
    </source>
</evidence>
<name>S4W1K4_9VIRU</name>
<feature type="compositionally biased region" description="Basic residues" evidence="1">
    <location>
        <begin position="17"/>
        <end position="27"/>
    </location>
</feature>
<protein>
    <submittedName>
        <fullName evidence="2">Uncharacterized protein</fullName>
    </submittedName>
</protein>
<feature type="region of interest" description="Disordered" evidence="1">
    <location>
        <begin position="1"/>
        <end position="34"/>
    </location>
</feature>
<dbReference type="Proteomes" id="UP000204584">
    <property type="component" value="Segment"/>
</dbReference>
<sequence>MKKKRAHRRLGPIWTHAKSRTKKKTKKSAREISTPKSPVAVCVCTKKKRQGPRDPRAAFERNRNKMEGNDAPRLLHFVRASADEAQFSREAPDATHACLGEVLVGGRASAAPAPDVDRIVLWSSPDLVGSRDESCLTVDSVVRDRGATTGVLANANAHHRPLFKSAIQKCTRRLMPDAAMRFARALADAGGVNDLLRRAVVILIEDAIASPRLPVLVWLMAAAAKGFVLANADIDLVAECMGQAAALAVRDCVPPVESHPDHCARLGAPGNHGIVDALLLRVCYGGTPGDMSMIARAASLWQARLAGPTSALWTESLADLFGLIPFNGDSNTAKASIDLSDRPADSKSAAAEEMMAVAPVRDKAPLVATVPIEAADFHCFPRMCADVARAAAGVFTPEAVREAMWHHRSSINLKRPWTDPCQPLAPPLGRGATNVFDDRIDMDAVVRTARCWTAVSGHVDRIARQAIERVASTIVVAQQESSVDTRAGQKRDRAAAQIDRRPTGRRPREDTRQRSIRSFFGAPRP</sequence>
<feature type="compositionally biased region" description="Basic and acidic residues" evidence="1">
    <location>
        <begin position="487"/>
        <end position="513"/>
    </location>
</feature>
<dbReference type="RefSeq" id="YP_008437057.1">
    <property type="nucleotide sequence ID" value="NC_022098.1"/>
</dbReference>
<accession>S4W1K4</accession>